<dbReference type="EMBL" id="GL377565">
    <property type="protein sequence ID" value="EFJ37901.1"/>
    <property type="molecule type" value="Genomic_DNA"/>
</dbReference>
<dbReference type="NCBIfam" id="TIGR02824">
    <property type="entry name" value="quinone_pig3"/>
    <property type="match status" value="1"/>
</dbReference>
<dbReference type="InterPro" id="IPR036291">
    <property type="entry name" value="NAD(P)-bd_dom_sf"/>
</dbReference>
<keyword evidence="5" id="KW-1185">Reference proteome</keyword>
<dbReference type="SUPFAM" id="SSF50129">
    <property type="entry name" value="GroES-like"/>
    <property type="match status" value="1"/>
</dbReference>
<name>D8QR16_SELML</name>
<proteinExistence type="predicted"/>
<sequence length="325" mass="34198">MRAVVAKGLGGPEVLELREVPDPDIGDDEVLIKVAAAGVNRADLLQLKGQHPPPPGAPPYLGLECSGVIERLGARVDGWKVGDEVCALLGGGGYAEKVAVAASQLLPIPRGVSLRDAASLPEVACTVWSTVFMACHLSAGESVLIHGGSSGIGTFAIQMAKSIGAQVLATAGSEKKLDLCKQLGAEVAINYKDDDFVARVKEATHGEGVDVILDMVGASYFERNLEALGMDGRLFIIGFQGGASGQLSLLPILKKRLIVSAAGLRTRAPESKAQIVAEVWQNVWPAVEEGKVKPVIYRVFPLEEAAQALQLMVANQHFGKILLTP</sequence>
<dbReference type="Pfam" id="PF08240">
    <property type="entry name" value="ADH_N"/>
    <property type="match status" value="1"/>
</dbReference>
<reference evidence="4 5" key="1">
    <citation type="journal article" date="2011" name="Science">
        <title>The Selaginella genome identifies genetic changes associated with the evolution of vascular plants.</title>
        <authorList>
            <person name="Banks J.A."/>
            <person name="Nishiyama T."/>
            <person name="Hasebe M."/>
            <person name="Bowman J.L."/>
            <person name="Gribskov M."/>
            <person name="dePamphilis C."/>
            <person name="Albert V.A."/>
            <person name="Aono N."/>
            <person name="Aoyama T."/>
            <person name="Ambrose B.A."/>
            <person name="Ashton N.W."/>
            <person name="Axtell M.J."/>
            <person name="Barker E."/>
            <person name="Barker M.S."/>
            <person name="Bennetzen J.L."/>
            <person name="Bonawitz N.D."/>
            <person name="Chapple C."/>
            <person name="Cheng C."/>
            <person name="Correa L.G."/>
            <person name="Dacre M."/>
            <person name="DeBarry J."/>
            <person name="Dreyer I."/>
            <person name="Elias M."/>
            <person name="Engstrom E.M."/>
            <person name="Estelle M."/>
            <person name="Feng L."/>
            <person name="Finet C."/>
            <person name="Floyd S.K."/>
            <person name="Frommer W.B."/>
            <person name="Fujita T."/>
            <person name="Gramzow L."/>
            <person name="Gutensohn M."/>
            <person name="Harholt J."/>
            <person name="Hattori M."/>
            <person name="Heyl A."/>
            <person name="Hirai T."/>
            <person name="Hiwatashi Y."/>
            <person name="Ishikawa M."/>
            <person name="Iwata M."/>
            <person name="Karol K.G."/>
            <person name="Koehler B."/>
            <person name="Kolukisaoglu U."/>
            <person name="Kubo M."/>
            <person name="Kurata T."/>
            <person name="Lalonde S."/>
            <person name="Li K."/>
            <person name="Li Y."/>
            <person name="Litt A."/>
            <person name="Lyons E."/>
            <person name="Manning G."/>
            <person name="Maruyama T."/>
            <person name="Michael T.P."/>
            <person name="Mikami K."/>
            <person name="Miyazaki S."/>
            <person name="Morinaga S."/>
            <person name="Murata T."/>
            <person name="Mueller-Roeber B."/>
            <person name="Nelson D.R."/>
            <person name="Obara M."/>
            <person name="Oguri Y."/>
            <person name="Olmstead R.G."/>
            <person name="Onodera N."/>
            <person name="Petersen B.L."/>
            <person name="Pils B."/>
            <person name="Prigge M."/>
            <person name="Rensing S.A."/>
            <person name="Riano-Pachon D.M."/>
            <person name="Roberts A.W."/>
            <person name="Sato Y."/>
            <person name="Scheller H.V."/>
            <person name="Schulz B."/>
            <person name="Schulz C."/>
            <person name="Shakirov E.V."/>
            <person name="Shibagaki N."/>
            <person name="Shinohara N."/>
            <person name="Shippen D.E."/>
            <person name="Soerensen I."/>
            <person name="Sotooka R."/>
            <person name="Sugimoto N."/>
            <person name="Sugita M."/>
            <person name="Sumikawa N."/>
            <person name="Tanurdzic M."/>
            <person name="Theissen G."/>
            <person name="Ulvskov P."/>
            <person name="Wakazuki S."/>
            <person name="Weng J.K."/>
            <person name="Willats W.W."/>
            <person name="Wipf D."/>
            <person name="Wolf P.G."/>
            <person name="Yang L."/>
            <person name="Zimmer A.D."/>
            <person name="Zhu Q."/>
            <person name="Mitros T."/>
            <person name="Hellsten U."/>
            <person name="Loque D."/>
            <person name="Otillar R."/>
            <person name="Salamov A."/>
            <person name="Schmutz J."/>
            <person name="Shapiro H."/>
            <person name="Lindquist E."/>
            <person name="Lucas S."/>
            <person name="Rokhsar D."/>
            <person name="Grigoriev I.V."/>
        </authorList>
    </citation>
    <scope>NUCLEOTIDE SEQUENCE [LARGE SCALE GENOMIC DNA]</scope>
</reference>
<dbReference type="PANTHER" id="PTHR48106:SF8">
    <property type="entry name" value="OS02G0805600 PROTEIN"/>
    <property type="match status" value="1"/>
</dbReference>
<dbReference type="HOGENOM" id="CLU_026673_3_4_1"/>
<dbReference type="InterPro" id="IPR020843">
    <property type="entry name" value="ER"/>
</dbReference>
<dbReference type="InterPro" id="IPR013154">
    <property type="entry name" value="ADH-like_N"/>
</dbReference>
<dbReference type="InterPro" id="IPR011032">
    <property type="entry name" value="GroES-like_sf"/>
</dbReference>
<dbReference type="Proteomes" id="UP000001514">
    <property type="component" value="Unassembled WGS sequence"/>
</dbReference>
<evidence type="ECO:0000313" key="4">
    <source>
        <dbReference type="EMBL" id="EFJ37901.1"/>
    </source>
</evidence>
<dbReference type="eggNOG" id="KOG1198">
    <property type="taxonomic scope" value="Eukaryota"/>
</dbReference>
<dbReference type="InterPro" id="IPR013149">
    <property type="entry name" value="ADH-like_C"/>
</dbReference>
<dbReference type="PANTHER" id="PTHR48106">
    <property type="entry name" value="QUINONE OXIDOREDUCTASE PIG3-RELATED"/>
    <property type="match status" value="1"/>
</dbReference>
<feature type="domain" description="Enoyl reductase (ER)" evidence="3">
    <location>
        <begin position="10"/>
        <end position="323"/>
    </location>
</feature>
<dbReference type="InterPro" id="IPR014189">
    <property type="entry name" value="Quinone_OxRdtase_PIG3"/>
</dbReference>
<dbReference type="KEGG" id="smo:SELMODRAFT_73697"/>
<evidence type="ECO:0000256" key="2">
    <source>
        <dbReference type="ARBA" id="ARBA00023002"/>
    </source>
</evidence>
<dbReference type="SUPFAM" id="SSF51735">
    <property type="entry name" value="NAD(P)-binding Rossmann-fold domains"/>
    <property type="match status" value="1"/>
</dbReference>
<dbReference type="FunCoup" id="D8QR16">
    <property type="interactions" value="3377"/>
</dbReference>
<dbReference type="SMART" id="SM00829">
    <property type="entry name" value="PKS_ER"/>
    <property type="match status" value="1"/>
</dbReference>
<organism evidence="5">
    <name type="scientific">Selaginella moellendorffii</name>
    <name type="common">Spikemoss</name>
    <dbReference type="NCBI Taxonomy" id="88036"/>
    <lineage>
        <taxon>Eukaryota</taxon>
        <taxon>Viridiplantae</taxon>
        <taxon>Streptophyta</taxon>
        <taxon>Embryophyta</taxon>
        <taxon>Tracheophyta</taxon>
        <taxon>Lycopodiopsida</taxon>
        <taxon>Selaginellales</taxon>
        <taxon>Selaginellaceae</taxon>
        <taxon>Selaginella</taxon>
    </lineage>
</organism>
<dbReference type="Gene3D" id="3.90.180.10">
    <property type="entry name" value="Medium-chain alcohol dehydrogenases, catalytic domain"/>
    <property type="match status" value="1"/>
</dbReference>
<dbReference type="OMA" id="WAEVPDP"/>
<dbReference type="STRING" id="88036.D8QR16"/>
<dbReference type="GO" id="GO:0070402">
    <property type="term" value="F:NADPH binding"/>
    <property type="evidence" value="ECO:0000318"/>
    <property type="project" value="GO_Central"/>
</dbReference>
<dbReference type="OrthoDB" id="3509362at2759"/>
<dbReference type="InParanoid" id="D8QR16"/>
<dbReference type="GO" id="GO:0016651">
    <property type="term" value="F:oxidoreductase activity, acting on NAD(P)H"/>
    <property type="evidence" value="ECO:0000318"/>
    <property type="project" value="GO_Central"/>
</dbReference>
<protein>
    <recommendedName>
        <fullName evidence="3">Enoyl reductase (ER) domain-containing protein</fullName>
    </recommendedName>
</protein>
<evidence type="ECO:0000313" key="5">
    <source>
        <dbReference type="Proteomes" id="UP000001514"/>
    </source>
</evidence>
<evidence type="ECO:0000259" key="3">
    <source>
        <dbReference type="SMART" id="SM00829"/>
    </source>
</evidence>
<keyword evidence="1" id="KW-0521">NADP</keyword>
<evidence type="ECO:0000256" key="1">
    <source>
        <dbReference type="ARBA" id="ARBA00022857"/>
    </source>
</evidence>
<dbReference type="AlphaFoldDB" id="D8QR16"/>
<dbReference type="Gramene" id="EFJ37901">
    <property type="protein sequence ID" value="EFJ37901"/>
    <property type="gene ID" value="SELMODRAFT_73697"/>
</dbReference>
<accession>D8QR16</accession>
<gene>
    <name evidence="4" type="ORF">SELMODRAFT_73697</name>
</gene>
<dbReference type="Pfam" id="PF00107">
    <property type="entry name" value="ADH_zinc_N"/>
    <property type="match status" value="1"/>
</dbReference>
<dbReference type="CDD" id="cd05276">
    <property type="entry name" value="p53_inducible_oxidoreductase"/>
    <property type="match status" value="1"/>
</dbReference>
<keyword evidence="2" id="KW-0560">Oxidoreductase</keyword>
<dbReference type="Gene3D" id="3.40.50.720">
    <property type="entry name" value="NAD(P)-binding Rossmann-like Domain"/>
    <property type="match status" value="1"/>
</dbReference>